<organism evidence="1 2">
    <name type="scientific">Candidatus Sungbacteria bacterium RIFCSPLOWO2_12_FULL_41_11</name>
    <dbReference type="NCBI Taxonomy" id="1802286"/>
    <lineage>
        <taxon>Bacteria</taxon>
        <taxon>Candidatus Sungiibacteriota</taxon>
    </lineage>
</organism>
<reference evidence="1 2" key="1">
    <citation type="journal article" date="2016" name="Nat. Commun.">
        <title>Thousands of microbial genomes shed light on interconnected biogeochemical processes in an aquifer system.</title>
        <authorList>
            <person name="Anantharaman K."/>
            <person name="Brown C.T."/>
            <person name="Hug L.A."/>
            <person name="Sharon I."/>
            <person name="Castelle C.J."/>
            <person name="Probst A.J."/>
            <person name="Thomas B.C."/>
            <person name="Singh A."/>
            <person name="Wilkins M.J."/>
            <person name="Karaoz U."/>
            <person name="Brodie E.L."/>
            <person name="Williams K.H."/>
            <person name="Hubbard S.S."/>
            <person name="Banfield J.F."/>
        </authorList>
    </citation>
    <scope>NUCLEOTIDE SEQUENCE [LARGE SCALE GENOMIC DNA]</scope>
</reference>
<accession>A0A1G2LR61</accession>
<protein>
    <submittedName>
        <fullName evidence="1">Uncharacterized protein</fullName>
    </submittedName>
</protein>
<sequence>MAMGERVSAHCGTPQEKALLSDTIIELPNDYLKWLNAPEDQDTLARIRQSVDKGTPFGAMKWVDEKGT</sequence>
<gene>
    <name evidence="1" type="ORF">A3G49_06190</name>
</gene>
<comment type="caution">
    <text evidence="1">The sequence shown here is derived from an EMBL/GenBank/DDBJ whole genome shotgun (WGS) entry which is preliminary data.</text>
</comment>
<dbReference type="EMBL" id="MHQY01000014">
    <property type="protein sequence ID" value="OHA14023.1"/>
    <property type="molecule type" value="Genomic_DNA"/>
</dbReference>
<dbReference type="Proteomes" id="UP000177171">
    <property type="component" value="Unassembled WGS sequence"/>
</dbReference>
<proteinExistence type="predicted"/>
<evidence type="ECO:0000313" key="1">
    <source>
        <dbReference type="EMBL" id="OHA14023.1"/>
    </source>
</evidence>
<evidence type="ECO:0000313" key="2">
    <source>
        <dbReference type="Proteomes" id="UP000177171"/>
    </source>
</evidence>
<dbReference type="AlphaFoldDB" id="A0A1G2LR61"/>
<name>A0A1G2LR61_9BACT</name>